<evidence type="ECO:0000256" key="4">
    <source>
        <dbReference type="ARBA" id="ARBA00022989"/>
    </source>
</evidence>
<dbReference type="Pfam" id="PF00487">
    <property type="entry name" value="FA_desaturase"/>
    <property type="match status" value="1"/>
</dbReference>
<dbReference type="InterPro" id="IPR012171">
    <property type="entry name" value="Fatty_acid_desaturase"/>
</dbReference>
<accession>H9BK46</accession>
<feature type="transmembrane region" description="Helical" evidence="8">
    <location>
        <begin position="293"/>
        <end position="311"/>
    </location>
</feature>
<name>H9BK46_ISOGA</name>
<dbReference type="Pfam" id="PF00173">
    <property type="entry name" value="Cyt-b5"/>
    <property type="match status" value="1"/>
</dbReference>
<dbReference type="Gene3D" id="3.10.120.10">
    <property type="entry name" value="Cytochrome b5-like heme/steroid binding domain"/>
    <property type="match status" value="1"/>
</dbReference>
<organism evidence="11">
    <name type="scientific">Isochrysis galbana</name>
    <name type="common">Marine planktonic alga</name>
    <dbReference type="NCBI Taxonomy" id="37099"/>
    <lineage>
        <taxon>Eukaryota</taxon>
        <taxon>Haptista</taxon>
        <taxon>Haptophyta</taxon>
        <taxon>Prymnesiophyceae</taxon>
        <taxon>Isochrysidales</taxon>
        <taxon>Isochrysidaceae</taxon>
        <taxon>Isochrysis</taxon>
    </lineage>
</organism>
<dbReference type="SUPFAM" id="SSF55856">
    <property type="entry name" value="Cytochrome b5-like heme/steroid binding domain"/>
    <property type="match status" value="1"/>
</dbReference>
<evidence type="ECO:0000256" key="3">
    <source>
        <dbReference type="ARBA" id="ARBA00022692"/>
    </source>
</evidence>
<evidence type="ECO:0000256" key="7">
    <source>
        <dbReference type="ARBA" id="ARBA00023136"/>
    </source>
</evidence>
<feature type="domain" description="Cytochrome b5 heme-binding" evidence="9">
    <location>
        <begin position="12"/>
        <end position="70"/>
    </location>
</feature>
<dbReference type="GO" id="GO:0016717">
    <property type="term" value="F:oxidoreductase activity, acting on paired donors, with oxidation of a pair of donors resulting in the reduction of molecular oxygen to two molecules of water"/>
    <property type="evidence" value="ECO:0007669"/>
    <property type="project" value="TreeGrafter"/>
</dbReference>
<dbReference type="PANTHER" id="PTHR19353">
    <property type="entry name" value="FATTY ACID DESATURASE 2"/>
    <property type="match status" value="1"/>
</dbReference>
<feature type="transmembrane region" description="Helical" evidence="8">
    <location>
        <begin position="261"/>
        <end position="281"/>
    </location>
</feature>
<evidence type="ECO:0000256" key="1">
    <source>
        <dbReference type="ARBA" id="ARBA00004141"/>
    </source>
</evidence>
<dbReference type="PIRSF" id="PIRSF015921">
    <property type="entry name" value="FA_sphinglp_des"/>
    <property type="match status" value="1"/>
</dbReference>
<dbReference type="AlphaFoldDB" id="H9BK46"/>
<dbReference type="GO" id="GO:0006629">
    <property type="term" value="P:lipid metabolic process"/>
    <property type="evidence" value="ECO:0007669"/>
    <property type="project" value="UniProtKB-KW"/>
</dbReference>
<evidence type="ECO:0000256" key="8">
    <source>
        <dbReference type="SAM" id="Phobius"/>
    </source>
</evidence>
<evidence type="ECO:0000256" key="6">
    <source>
        <dbReference type="ARBA" id="ARBA00023098"/>
    </source>
</evidence>
<evidence type="ECO:0000313" key="11">
    <source>
        <dbReference type="EMBL" id="AFD22891.1"/>
    </source>
</evidence>
<dbReference type="CDD" id="cd03506">
    <property type="entry name" value="Delta6-FADS-like"/>
    <property type="match status" value="1"/>
</dbReference>
<feature type="transmembrane region" description="Helical" evidence="8">
    <location>
        <begin position="111"/>
        <end position="134"/>
    </location>
</feature>
<evidence type="ECO:0000256" key="2">
    <source>
        <dbReference type="ARBA" id="ARBA00009295"/>
    </source>
</evidence>
<keyword evidence="3 8" id="KW-0812">Transmembrane</keyword>
<reference evidence="11" key="1">
    <citation type="submission" date="2011-11" db="EMBL/GenBank/DDBJ databases">
        <title>Molecular cloning and stress-dependent expression of a gene encoding a fatty acid desaturase in microalga Isochrysis sp. CCMM5001.</title>
        <authorList>
            <person name="Wang S."/>
        </authorList>
    </citation>
    <scope>NUCLEOTIDE SEQUENCE</scope>
    <source>
        <strain evidence="11">CCMM5001</strain>
    </source>
</reference>
<evidence type="ECO:0000259" key="10">
    <source>
        <dbReference type="Pfam" id="PF00487"/>
    </source>
</evidence>
<dbReference type="GO" id="GO:0016020">
    <property type="term" value="C:membrane"/>
    <property type="evidence" value="ECO:0007669"/>
    <property type="project" value="UniProtKB-SubCell"/>
</dbReference>
<dbReference type="EMBL" id="JQ034611">
    <property type="protein sequence ID" value="AFD22891.1"/>
    <property type="molecule type" value="mRNA"/>
</dbReference>
<evidence type="ECO:0000256" key="5">
    <source>
        <dbReference type="ARBA" id="ARBA00023002"/>
    </source>
</evidence>
<dbReference type="InterPro" id="IPR001199">
    <property type="entry name" value="Cyt_B5-like_heme/steroid-bd"/>
</dbReference>
<proteinExistence type="evidence at transcript level"/>
<sequence length="433" mass="48532">MCNAAQVETQALRAKEAAKPTWTKIHGRTVDVETFRHPGGNILDLFLGMDATTAFEQFHGHHKGAWKMLHSLPEKVVDQADIPTQNDEHVAEMTRLMTSWRERGLFKPRPVASAVYGICVVLAIIASVACAPYAPVIAGIAVGTCWAQCGFLQHMGGHREWGRKWSFAFQHFFEGLLKGGSASWWRNRHNKHHAKTNVIGEDGDLRTTPFFAWDPTLAKKVPDWSLRTQAFTFLPALGAYVFIFAFTVRKYSVVKRLWHEVALMLAHYAIFAWGLHVAGATLKAGLTFYCTGYAWQGIYLGFFFGLSHFAVERVPSTATWLESTMIGTIDWSGSSAFCGYLSGFLNIQIEHHMAPQMPMENLRQIRADCKASAEKFGLPYREMSFLAAVKLMINGLYQTGKEELKLRSDRRKYSRAQAYLGAASAVVETLKAD</sequence>
<comment type="similarity">
    <text evidence="2">Belongs to the fatty acid desaturase type 1 family.</text>
</comment>
<dbReference type="InterPro" id="IPR036400">
    <property type="entry name" value="Cyt_B5-like_heme/steroid_sf"/>
</dbReference>
<dbReference type="InterPro" id="IPR005804">
    <property type="entry name" value="FA_desaturase_dom"/>
</dbReference>
<dbReference type="PANTHER" id="PTHR19353:SF88">
    <property type="entry name" value="DELTA(5) FATTY ACID DESATURASE FAT-4"/>
    <property type="match status" value="1"/>
</dbReference>
<protein>
    <submittedName>
        <fullName evidence="11">Delta-4 desaturase</fullName>
    </submittedName>
</protein>
<comment type="subcellular location">
    <subcellularLocation>
        <location evidence="1">Membrane</location>
        <topology evidence="1">Multi-pass membrane protein</topology>
    </subcellularLocation>
</comment>
<keyword evidence="6" id="KW-0443">Lipid metabolism</keyword>
<keyword evidence="7 8" id="KW-0472">Membrane</keyword>
<keyword evidence="5" id="KW-0560">Oxidoreductase</keyword>
<evidence type="ECO:0000259" key="9">
    <source>
        <dbReference type="Pfam" id="PF00173"/>
    </source>
</evidence>
<feature type="domain" description="Fatty acid desaturase" evidence="10">
    <location>
        <begin position="134"/>
        <end position="382"/>
    </location>
</feature>
<keyword evidence="4 8" id="KW-1133">Transmembrane helix</keyword>
<feature type="transmembrane region" description="Helical" evidence="8">
    <location>
        <begin position="230"/>
        <end position="249"/>
    </location>
</feature>